<dbReference type="Proteomes" id="UP001164746">
    <property type="component" value="Chromosome 6"/>
</dbReference>
<feature type="compositionally biased region" description="Basic residues" evidence="1">
    <location>
        <begin position="1"/>
        <end position="11"/>
    </location>
</feature>
<accession>A0ABY7EDJ5</accession>
<dbReference type="InterPro" id="IPR051879">
    <property type="entry name" value="C2H2-ZF_Maturation_Protein"/>
</dbReference>
<evidence type="ECO:0000313" key="2">
    <source>
        <dbReference type="EMBL" id="WAR08092.1"/>
    </source>
</evidence>
<feature type="non-terminal residue" evidence="2">
    <location>
        <position position="1"/>
    </location>
</feature>
<evidence type="ECO:0000313" key="3">
    <source>
        <dbReference type="Proteomes" id="UP001164746"/>
    </source>
</evidence>
<gene>
    <name evidence="2" type="ORF">MAR_018050</name>
</gene>
<dbReference type="PANTHER" id="PTHR46095">
    <property type="entry name" value="ZINC FINGER PROTEIN 593"/>
    <property type="match status" value="1"/>
</dbReference>
<dbReference type="Gene3D" id="3.30.160.60">
    <property type="entry name" value="Classic Zinc Finger"/>
    <property type="match status" value="1"/>
</dbReference>
<protein>
    <submittedName>
        <fullName evidence="2">ZN593-like protein</fullName>
    </submittedName>
</protein>
<reference evidence="2" key="1">
    <citation type="submission" date="2022-11" db="EMBL/GenBank/DDBJ databases">
        <title>Centuries of genome instability and evolution in soft-shell clam transmissible cancer (bioRxiv).</title>
        <authorList>
            <person name="Hart S.F.M."/>
            <person name="Yonemitsu M.A."/>
            <person name="Giersch R.M."/>
            <person name="Beal B.F."/>
            <person name="Arriagada G."/>
            <person name="Davis B.W."/>
            <person name="Ostrander E.A."/>
            <person name="Goff S.P."/>
            <person name="Metzger M.J."/>
        </authorList>
    </citation>
    <scope>NUCLEOTIDE SEQUENCE</scope>
    <source>
        <strain evidence="2">MELC-2E11</strain>
        <tissue evidence="2">Siphon/mantle</tissue>
    </source>
</reference>
<proteinExistence type="predicted"/>
<name>A0ABY7EDJ5_MYAAR</name>
<sequence length="89" mass="10085">MGRVARKKQHKGDKPLKEKYRTKRKTKDIDEIHEDMIPAKSQKLLNQEVDYDKPGAAQIKALQVEPYTQAEADRAAGMGSYVAPKPIHV</sequence>
<dbReference type="PANTHER" id="PTHR46095:SF1">
    <property type="entry name" value="ZINC FINGER PROTEIN 593"/>
    <property type="match status" value="1"/>
</dbReference>
<dbReference type="EMBL" id="CP111017">
    <property type="protein sequence ID" value="WAR08092.1"/>
    <property type="molecule type" value="Genomic_DNA"/>
</dbReference>
<evidence type="ECO:0000256" key="1">
    <source>
        <dbReference type="SAM" id="MobiDB-lite"/>
    </source>
</evidence>
<keyword evidence="3" id="KW-1185">Reference proteome</keyword>
<organism evidence="2 3">
    <name type="scientific">Mya arenaria</name>
    <name type="common">Soft-shell clam</name>
    <dbReference type="NCBI Taxonomy" id="6604"/>
    <lineage>
        <taxon>Eukaryota</taxon>
        <taxon>Metazoa</taxon>
        <taxon>Spiralia</taxon>
        <taxon>Lophotrochozoa</taxon>
        <taxon>Mollusca</taxon>
        <taxon>Bivalvia</taxon>
        <taxon>Autobranchia</taxon>
        <taxon>Heteroconchia</taxon>
        <taxon>Euheterodonta</taxon>
        <taxon>Imparidentia</taxon>
        <taxon>Neoheterodontei</taxon>
        <taxon>Myida</taxon>
        <taxon>Myoidea</taxon>
        <taxon>Myidae</taxon>
        <taxon>Mya</taxon>
    </lineage>
</organism>
<feature type="region of interest" description="Disordered" evidence="1">
    <location>
        <begin position="1"/>
        <end position="29"/>
    </location>
</feature>